<dbReference type="EMBL" id="CAUOFW020008558">
    <property type="protein sequence ID" value="CAK9183218.1"/>
    <property type="molecule type" value="Genomic_DNA"/>
</dbReference>
<dbReference type="InterPro" id="IPR006683">
    <property type="entry name" value="Thioestr_dom"/>
</dbReference>
<dbReference type="AlphaFoldDB" id="A0ABC8UQB6"/>
<dbReference type="SUPFAM" id="SSF54637">
    <property type="entry name" value="Thioesterase/thiol ester dehydrase-isomerase"/>
    <property type="match status" value="1"/>
</dbReference>
<gene>
    <name evidence="7" type="ORF">ILEXP_LOCUS53469</name>
</gene>
<evidence type="ECO:0000313" key="8">
    <source>
        <dbReference type="Proteomes" id="UP001642360"/>
    </source>
</evidence>
<feature type="domain" description="HotDog ACOT-type" evidence="6">
    <location>
        <begin position="252"/>
        <end position="370"/>
    </location>
</feature>
<reference evidence="7 8" key="1">
    <citation type="submission" date="2024-02" db="EMBL/GenBank/DDBJ databases">
        <authorList>
            <person name="Vignale AGUSTIN F."/>
            <person name="Sosa J E."/>
            <person name="Modenutti C."/>
        </authorList>
    </citation>
    <scope>NUCLEOTIDE SEQUENCE [LARGE SCALE GENOMIC DNA]</scope>
</reference>
<accession>A0ABC8UQB6</accession>
<evidence type="ECO:0000313" key="7">
    <source>
        <dbReference type="EMBL" id="CAK9183218.1"/>
    </source>
</evidence>
<evidence type="ECO:0000256" key="4">
    <source>
        <dbReference type="ARBA" id="ARBA00022946"/>
    </source>
</evidence>
<comment type="similarity">
    <text evidence="1">Belongs to the acyl coenzyme A hydrolase family.</text>
</comment>
<protein>
    <recommendedName>
        <fullName evidence="6">HotDog ACOT-type domain-containing protein</fullName>
    </recommendedName>
</protein>
<sequence>MKPARTPASHHLLKSATSIACNTLKRDHKLPLHTIVSHFLGPAQTPFSSLNSQNNEPTDTHIIESSIGPKSINKSISFHLVPPPNPPNDEFGNTHLPKSSHRPKPTSSKHQNNDLFHTHLVDSKKKSKANIKSTSNYPVLFNYSQARSFSAAPSDPFPKPIDTMEPNSSPSNSIPVVSTITSSPFESSPPIDAGSSIRKPISLWPGMYHSPVTNALWEARSSIFERQFNATGDAPLQTQLITKTPSQSRTSILYKFSSDYILREQYRNPWNEIRIGKLLEDLDALAGTISFKHCSSNDSTTRPLLLVTASVDKMVLRKPIRIGTDVKIVGAVTWVGRSSMEIQLEVTQTTEGYLCKIIISFFTAGLLTELGLPLISLAM</sequence>
<dbReference type="GO" id="GO:0016787">
    <property type="term" value="F:hydrolase activity"/>
    <property type="evidence" value="ECO:0007669"/>
    <property type="project" value="UniProtKB-KW"/>
</dbReference>
<dbReference type="PANTHER" id="PTHR12655:SF3">
    <property type="entry name" value="ACYL-COENZYME A THIOESTERASE 9, MITOCHONDRIAL-LIKE ISOFORM X1"/>
    <property type="match status" value="1"/>
</dbReference>
<keyword evidence="4" id="KW-0809">Transit peptide</keyword>
<comment type="caution">
    <text evidence="7">The sequence shown here is derived from an EMBL/GenBank/DDBJ whole genome shotgun (WGS) entry which is preliminary data.</text>
</comment>
<dbReference type="InterPro" id="IPR029069">
    <property type="entry name" value="HotDog_dom_sf"/>
</dbReference>
<dbReference type="CDD" id="cd03442">
    <property type="entry name" value="BFIT_BACH"/>
    <property type="match status" value="1"/>
</dbReference>
<dbReference type="InterPro" id="IPR033120">
    <property type="entry name" value="HOTDOG_ACOT"/>
</dbReference>
<dbReference type="Pfam" id="PF03061">
    <property type="entry name" value="4HBT"/>
    <property type="match status" value="1"/>
</dbReference>
<evidence type="ECO:0000259" key="6">
    <source>
        <dbReference type="PROSITE" id="PS51770"/>
    </source>
</evidence>
<evidence type="ECO:0000256" key="1">
    <source>
        <dbReference type="ARBA" id="ARBA00010458"/>
    </source>
</evidence>
<evidence type="ECO:0000256" key="2">
    <source>
        <dbReference type="ARBA" id="ARBA00022737"/>
    </source>
</evidence>
<evidence type="ECO:0000256" key="5">
    <source>
        <dbReference type="SAM" id="MobiDB-lite"/>
    </source>
</evidence>
<keyword evidence="8" id="KW-1185">Reference proteome</keyword>
<evidence type="ECO:0000256" key="3">
    <source>
        <dbReference type="ARBA" id="ARBA00022801"/>
    </source>
</evidence>
<organism evidence="7 8">
    <name type="scientific">Ilex paraguariensis</name>
    <name type="common">yerba mate</name>
    <dbReference type="NCBI Taxonomy" id="185542"/>
    <lineage>
        <taxon>Eukaryota</taxon>
        <taxon>Viridiplantae</taxon>
        <taxon>Streptophyta</taxon>
        <taxon>Embryophyta</taxon>
        <taxon>Tracheophyta</taxon>
        <taxon>Spermatophyta</taxon>
        <taxon>Magnoliopsida</taxon>
        <taxon>eudicotyledons</taxon>
        <taxon>Gunneridae</taxon>
        <taxon>Pentapetalae</taxon>
        <taxon>asterids</taxon>
        <taxon>campanulids</taxon>
        <taxon>Aquifoliales</taxon>
        <taxon>Aquifoliaceae</taxon>
        <taxon>Ilex</taxon>
    </lineage>
</organism>
<dbReference type="PROSITE" id="PS51770">
    <property type="entry name" value="HOTDOG_ACOT"/>
    <property type="match status" value="1"/>
</dbReference>
<feature type="region of interest" description="Disordered" evidence="5">
    <location>
        <begin position="80"/>
        <end position="113"/>
    </location>
</feature>
<name>A0ABC8UQB6_9AQUA</name>
<keyword evidence="2" id="KW-0677">Repeat</keyword>
<dbReference type="Proteomes" id="UP001642360">
    <property type="component" value="Unassembled WGS sequence"/>
</dbReference>
<keyword evidence="3" id="KW-0378">Hydrolase</keyword>
<dbReference type="PANTHER" id="PTHR12655">
    <property type="entry name" value="ACYL-COA THIOESTERASE"/>
    <property type="match status" value="1"/>
</dbReference>
<dbReference type="Gene3D" id="3.10.129.10">
    <property type="entry name" value="Hotdog Thioesterase"/>
    <property type="match status" value="1"/>
</dbReference>
<proteinExistence type="inferred from homology"/>